<evidence type="ECO:0000313" key="2">
    <source>
        <dbReference type="EMBL" id="KAK7058021.1"/>
    </source>
</evidence>
<reference evidence="2 3" key="1">
    <citation type="journal article" date="2024" name="J Genomics">
        <title>Draft genome sequencing and assembly of Favolaschia claudopus CIRM-BRFM 2984 isolated from oak limbs.</title>
        <authorList>
            <person name="Navarro D."/>
            <person name="Drula E."/>
            <person name="Chaduli D."/>
            <person name="Cazenave R."/>
            <person name="Ahrendt S."/>
            <person name="Wang J."/>
            <person name="Lipzen A."/>
            <person name="Daum C."/>
            <person name="Barry K."/>
            <person name="Grigoriev I.V."/>
            <person name="Favel A."/>
            <person name="Rosso M.N."/>
            <person name="Martin F."/>
        </authorList>
    </citation>
    <scope>NUCLEOTIDE SEQUENCE [LARGE SCALE GENOMIC DNA]</scope>
    <source>
        <strain evidence="2 3">CIRM-BRFM 2984</strain>
    </source>
</reference>
<feature type="region of interest" description="Disordered" evidence="1">
    <location>
        <begin position="122"/>
        <end position="164"/>
    </location>
</feature>
<organism evidence="2 3">
    <name type="scientific">Favolaschia claudopus</name>
    <dbReference type="NCBI Taxonomy" id="2862362"/>
    <lineage>
        <taxon>Eukaryota</taxon>
        <taxon>Fungi</taxon>
        <taxon>Dikarya</taxon>
        <taxon>Basidiomycota</taxon>
        <taxon>Agaricomycotina</taxon>
        <taxon>Agaricomycetes</taxon>
        <taxon>Agaricomycetidae</taxon>
        <taxon>Agaricales</taxon>
        <taxon>Marasmiineae</taxon>
        <taxon>Mycenaceae</taxon>
        <taxon>Favolaschia</taxon>
    </lineage>
</organism>
<dbReference type="Proteomes" id="UP001362999">
    <property type="component" value="Unassembled WGS sequence"/>
</dbReference>
<comment type="caution">
    <text evidence="2">The sequence shown here is derived from an EMBL/GenBank/DDBJ whole genome shotgun (WGS) entry which is preliminary data.</text>
</comment>
<feature type="region of interest" description="Disordered" evidence="1">
    <location>
        <begin position="57"/>
        <end position="98"/>
    </location>
</feature>
<feature type="compositionally biased region" description="Low complexity" evidence="1">
    <location>
        <begin position="122"/>
        <end position="139"/>
    </location>
</feature>
<protein>
    <submittedName>
        <fullName evidence="2">Uncharacterized protein</fullName>
    </submittedName>
</protein>
<dbReference type="EMBL" id="JAWWNJ010000004">
    <property type="protein sequence ID" value="KAK7058021.1"/>
    <property type="molecule type" value="Genomic_DNA"/>
</dbReference>
<keyword evidence="3" id="KW-1185">Reference proteome</keyword>
<proteinExistence type="predicted"/>
<dbReference type="AlphaFoldDB" id="A0AAW0E501"/>
<evidence type="ECO:0000313" key="3">
    <source>
        <dbReference type="Proteomes" id="UP001362999"/>
    </source>
</evidence>
<sequence length="164" mass="18051">MALYLTQNFRRSIRYPNFRPKIALYDKAVVLDHALLLRVSPLRLLFTPSRSLVSALARRRAPSRRLNSSNASSHHPTTTPTHPPSANGVSLSPLTPHHNHLHPLPTHWRWIPSRPVDLCLPSTPSHTTSSSSVLASTTPAAPPTPLPASAAHEAPTEAYMFTDK</sequence>
<feature type="compositionally biased region" description="Low complexity" evidence="1">
    <location>
        <begin position="64"/>
        <end position="98"/>
    </location>
</feature>
<name>A0AAW0E501_9AGAR</name>
<gene>
    <name evidence="2" type="ORF">R3P38DRAFT_3169519</name>
</gene>
<evidence type="ECO:0000256" key="1">
    <source>
        <dbReference type="SAM" id="MobiDB-lite"/>
    </source>
</evidence>
<accession>A0AAW0E501</accession>